<keyword evidence="7 9" id="KW-0067">ATP-binding</keyword>
<evidence type="ECO:0000256" key="9">
    <source>
        <dbReference type="HAMAP-Rule" id="MF_00328"/>
    </source>
</evidence>
<dbReference type="PANTHER" id="PTHR23117:SF13">
    <property type="entry name" value="GUANYLATE KINASE"/>
    <property type="match status" value="1"/>
</dbReference>
<sequence>MSDRAHHAGILWIISAPSGAGKTSLSRALVQETTALRTSVSFTTRAPRPGEIDGQDYHFISAEQFAGMAERGEFLEHALVHGNRYGTGESWVKKQLFSGVDCLLEIDWQGARLVRERLPEHVVSVFILPPSLAVLAERLRGRGQDSDEVIARRLAAAREELLHYDEFDYLVVNEEFQRALEDLRCVVRAEHLRRNRQQHEEHTRLRTLLA</sequence>
<dbReference type="EMBL" id="JAAXYO010000165">
    <property type="protein sequence ID" value="MBU2788842.1"/>
    <property type="molecule type" value="Genomic_DNA"/>
</dbReference>
<dbReference type="GO" id="GO:0005829">
    <property type="term" value="C:cytosol"/>
    <property type="evidence" value="ECO:0007669"/>
    <property type="project" value="TreeGrafter"/>
</dbReference>
<evidence type="ECO:0000256" key="2">
    <source>
        <dbReference type="ARBA" id="ARBA00012961"/>
    </source>
</evidence>
<accession>A0AAE3CKG2</accession>
<gene>
    <name evidence="9 11" type="primary">gmk</name>
    <name evidence="11" type="ORF">HFQ13_11640</name>
</gene>
<keyword evidence="12" id="KW-1185">Reference proteome</keyword>
<dbReference type="SUPFAM" id="SSF52540">
    <property type="entry name" value="P-loop containing nucleoside triphosphate hydrolases"/>
    <property type="match status" value="1"/>
</dbReference>
<dbReference type="Proteomes" id="UP001197378">
    <property type="component" value="Unassembled WGS sequence"/>
</dbReference>
<evidence type="ECO:0000256" key="7">
    <source>
        <dbReference type="ARBA" id="ARBA00022840"/>
    </source>
</evidence>
<keyword evidence="9" id="KW-0963">Cytoplasm</keyword>
<comment type="subcellular location">
    <subcellularLocation>
        <location evidence="9">Cytoplasm</location>
    </subcellularLocation>
</comment>
<dbReference type="Pfam" id="PF00625">
    <property type="entry name" value="Guanylate_kin"/>
    <property type="match status" value="1"/>
</dbReference>
<dbReference type="InterPro" id="IPR008145">
    <property type="entry name" value="GK/Ca_channel_bsu"/>
</dbReference>
<dbReference type="InterPro" id="IPR020590">
    <property type="entry name" value="Guanylate_kinase_CS"/>
</dbReference>
<dbReference type="CDD" id="cd00071">
    <property type="entry name" value="GMPK"/>
    <property type="match status" value="1"/>
</dbReference>
<evidence type="ECO:0000256" key="4">
    <source>
        <dbReference type="ARBA" id="ARBA00022679"/>
    </source>
</evidence>
<dbReference type="InterPro" id="IPR027417">
    <property type="entry name" value="P-loop_NTPase"/>
</dbReference>
<dbReference type="SMART" id="SM00072">
    <property type="entry name" value="GuKc"/>
    <property type="match status" value="1"/>
</dbReference>
<organism evidence="11 12">
    <name type="scientific">Igneacidithiobacillus copahuensis</name>
    <dbReference type="NCBI Taxonomy" id="2724909"/>
    <lineage>
        <taxon>Bacteria</taxon>
        <taxon>Pseudomonadati</taxon>
        <taxon>Pseudomonadota</taxon>
        <taxon>Acidithiobacillia</taxon>
        <taxon>Acidithiobacillales</taxon>
        <taxon>Acidithiobacillaceae</taxon>
        <taxon>Igneacidithiobacillus</taxon>
    </lineage>
</organism>
<evidence type="ECO:0000256" key="8">
    <source>
        <dbReference type="ARBA" id="ARBA00030128"/>
    </source>
</evidence>
<feature type="domain" description="Guanylate kinase-like" evidence="10">
    <location>
        <begin position="9"/>
        <end position="188"/>
    </location>
</feature>
<dbReference type="EC" id="2.7.4.8" evidence="2 9"/>
<dbReference type="Gene3D" id="3.40.50.300">
    <property type="entry name" value="P-loop containing nucleotide triphosphate hydrolases"/>
    <property type="match status" value="2"/>
</dbReference>
<evidence type="ECO:0000313" key="11">
    <source>
        <dbReference type="EMBL" id="MBU2788842.1"/>
    </source>
</evidence>
<keyword evidence="6 9" id="KW-0418">Kinase</keyword>
<comment type="function">
    <text evidence="9">Essential for recycling GMP and indirectly, cGMP.</text>
</comment>
<keyword evidence="4 9" id="KW-0808">Transferase</keyword>
<evidence type="ECO:0000256" key="6">
    <source>
        <dbReference type="ARBA" id="ARBA00022777"/>
    </source>
</evidence>
<evidence type="ECO:0000313" key="12">
    <source>
        <dbReference type="Proteomes" id="UP001197378"/>
    </source>
</evidence>
<comment type="similarity">
    <text evidence="1 9">Belongs to the guanylate kinase family.</text>
</comment>
<evidence type="ECO:0000256" key="1">
    <source>
        <dbReference type="ARBA" id="ARBA00005790"/>
    </source>
</evidence>
<feature type="binding site" evidence="9">
    <location>
        <begin position="16"/>
        <end position="23"/>
    </location>
    <ligand>
        <name>ATP</name>
        <dbReference type="ChEBI" id="CHEBI:30616"/>
    </ligand>
</feature>
<proteinExistence type="inferred from homology"/>
<comment type="caution">
    <text evidence="11">The sequence shown here is derived from an EMBL/GenBank/DDBJ whole genome shotgun (WGS) entry which is preliminary data.</text>
</comment>
<dbReference type="FunFam" id="3.30.63.10:FF:000002">
    <property type="entry name" value="Guanylate kinase 1"/>
    <property type="match status" value="1"/>
</dbReference>
<dbReference type="GO" id="GO:0004385">
    <property type="term" value="F:GMP kinase activity"/>
    <property type="evidence" value="ECO:0007669"/>
    <property type="project" value="UniProtKB-UniRule"/>
</dbReference>
<dbReference type="InterPro" id="IPR017665">
    <property type="entry name" value="Guanylate_kinase"/>
</dbReference>
<dbReference type="PANTHER" id="PTHR23117">
    <property type="entry name" value="GUANYLATE KINASE-RELATED"/>
    <property type="match status" value="1"/>
</dbReference>
<reference evidence="11" key="1">
    <citation type="journal article" date="2021" name="ISME J.">
        <title>Genomic evolution of the class Acidithiobacillia: deep-branching Proteobacteria living in extreme acidic conditions.</title>
        <authorList>
            <person name="Moya-Beltran A."/>
            <person name="Beard S."/>
            <person name="Rojas-Villalobos C."/>
            <person name="Issotta F."/>
            <person name="Gallardo Y."/>
            <person name="Ulloa R."/>
            <person name="Giaveno A."/>
            <person name="Degli Esposti M."/>
            <person name="Johnson D.B."/>
            <person name="Quatrini R."/>
        </authorList>
    </citation>
    <scope>NUCLEOTIDE SEQUENCE</scope>
    <source>
        <strain evidence="11">VAN18-1</strain>
    </source>
</reference>
<dbReference type="AlphaFoldDB" id="A0AAE3CKG2"/>
<evidence type="ECO:0000256" key="5">
    <source>
        <dbReference type="ARBA" id="ARBA00022741"/>
    </source>
</evidence>
<protein>
    <recommendedName>
        <fullName evidence="3 9">Guanylate kinase</fullName>
        <ecNumber evidence="2 9">2.7.4.8</ecNumber>
    </recommendedName>
    <alternativeName>
        <fullName evidence="8 9">GMP kinase</fullName>
    </alternativeName>
</protein>
<evidence type="ECO:0000256" key="3">
    <source>
        <dbReference type="ARBA" id="ARBA00016296"/>
    </source>
</evidence>
<dbReference type="RefSeq" id="WP_215870917.1">
    <property type="nucleotide sequence ID" value="NZ_JAAXYO010000165.1"/>
</dbReference>
<name>A0AAE3CKG2_9PROT</name>
<dbReference type="InterPro" id="IPR008144">
    <property type="entry name" value="Guanylate_kin-like_dom"/>
</dbReference>
<evidence type="ECO:0000259" key="10">
    <source>
        <dbReference type="PROSITE" id="PS50052"/>
    </source>
</evidence>
<dbReference type="Gene3D" id="3.30.63.10">
    <property type="entry name" value="Guanylate Kinase phosphate binding domain"/>
    <property type="match status" value="1"/>
</dbReference>
<keyword evidence="5 9" id="KW-0547">Nucleotide-binding</keyword>
<dbReference type="GO" id="GO:0005524">
    <property type="term" value="F:ATP binding"/>
    <property type="evidence" value="ECO:0007669"/>
    <property type="project" value="UniProtKB-UniRule"/>
</dbReference>
<dbReference type="PROSITE" id="PS50052">
    <property type="entry name" value="GUANYLATE_KINASE_2"/>
    <property type="match status" value="1"/>
</dbReference>
<dbReference type="PROSITE" id="PS00856">
    <property type="entry name" value="GUANYLATE_KINASE_1"/>
    <property type="match status" value="1"/>
</dbReference>
<dbReference type="NCBIfam" id="TIGR03263">
    <property type="entry name" value="guanyl_kin"/>
    <property type="match status" value="1"/>
</dbReference>
<comment type="catalytic activity">
    <reaction evidence="9">
        <text>GMP + ATP = GDP + ADP</text>
        <dbReference type="Rhea" id="RHEA:20780"/>
        <dbReference type="ChEBI" id="CHEBI:30616"/>
        <dbReference type="ChEBI" id="CHEBI:58115"/>
        <dbReference type="ChEBI" id="CHEBI:58189"/>
        <dbReference type="ChEBI" id="CHEBI:456216"/>
        <dbReference type="EC" id="2.7.4.8"/>
    </reaction>
</comment>
<dbReference type="HAMAP" id="MF_00328">
    <property type="entry name" value="Guanylate_kinase"/>
    <property type="match status" value="1"/>
</dbReference>